<evidence type="ECO:0000313" key="1">
    <source>
        <dbReference type="EMBL" id="PLS07903.1"/>
    </source>
</evidence>
<reference evidence="1 2" key="1">
    <citation type="submission" date="2017-12" db="EMBL/GenBank/DDBJ databases">
        <title>Comparative Functional Genomics of Dry Heat Resistant strains isolated from the Viking Spacecraft.</title>
        <authorList>
            <person name="Seuylemezian A."/>
            <person name="Cooper K."/>
            <person name="Vaishampayan P."/>
        </authorList>
    </citation>
    <scope>NUCLEOTIDE SEQUENCE [LARGE SCALE GENOMIC DNA]</scope>
    <source>
        <strain evidence="1 2">V48-19</strain>
    </source>
</reference>
<protein>
    <submittedName>
        <fullName evidence="1">Uncharacterized protein</fullName>
    </submittedName>
</protein>
<dbReference type="EMBL" id="PGUV01000006">
    <property type="protein sequence ID" value="PLS07903.1"/>
    <property type="molecule type" value="Genomic_DNA"/>
</dbReference>
<dbReference type="Proteomes" id="UP000234803">
    <property type="component" value="Unassembled WGS sequence"/>
</dbReference>
<dbReference type="RefSeq" id="WP_024120309.1">
    <property type="nucleotide sequence ID" value="NZ_ASJT01000004.1"/>
</dbReference>
<name>A0A9Q6A9A8_9BACI</name>
<organism evidence="1 2">
    <name type="scientific">Bacillus halotolerans</name>
    <dbReference type="NCBI Taxonomy" id="260554"/>
    <lineage>
        <taxon>Bacteria</taxon>
        <taxon>Bacillati</taxon>
        <taxon>Bacillota</taxon>
        <taxon>Bacilli</taxon>
        <taxon>Bacillales</taxon>
        <taxon>Bacillaceae</taxon>
        <taxon>Bacillus</taxon>
    </lineage>
</organism>
<gene>
    <name evidence="1" type="ORF">CUU63_08325</name>
</gene>
<sequence length="67" mass="8061">MKQFDNSLNQYYQLKKDLLLVAQKLNSCNIEDKEMYQDIVLCYSKHLKEINRLLEKKYGLKLCSDEE</sequence>
<evidence type="ECO:0000313" key="2">
    <source>
        <dbReference type="Proteomes" id="UP000234803"/>
    </source>
</evidence>
<dbReference type="AlphaFoldDB" id="A0A9Q6A9A8"/>
<comment type="caution">
    <text evidence="1">The sequence shown here is derived from an EMBL/GenBank/DDBJ whole genome shotgun (WGS) entry which is preliminary data.</text>
</comment>
<accession>A0A9Q6A9A8</accession>
<proteinExistence type="predicted"/>